<feature type="compositionally biased region" description="Acidic residues" evidence="2">
    <location>
        <begin position="47"/>
        <end position="65"/>
    </location>
</feature>
<comment type="caution">
    <text evidence="3">The sequence shown here is derived from an EMBL/GenBank/DDBJ whole genome shotgun (WGS) entry which is preliminary data.</text>
</comment>
<feature type="coiled-coil region" evidence="1">
    <location>
        <begin position="98"/>
        <end position="125"/>
    </location>
</feature>
<evidence type="ECO:0000256" key="2">
    <source>
        <dbReference type="SAM" id="MobiDB-lite"/>
    </source>
</evidence>
<sequence>MAGMQQDVPYYQALVVYGEIEVGLDDNPKGNPEGGPAMGQEVGPGVEPEECVVTDYEYDESDRESDEGKDIKETPSKPHPSEALPDPHTNQESNTDYIRSLEKEIPNLKRQLFAAEARVVRAEKREKVITQEVNELAELLIRQLNNRVSTSS</sequence>
<gene>
    <name evidence="3" type="ORF">LVIROSA_LOCUS4814</name>
</gene>
<dbReference type="EMBL" id="CAKMRJ010000002">
    <property type="protein sequence ID" value="CAH1417101.1"/>
    <property type="molecule type" value="Genomic_DNA"/>
</dbReference>
<keyword evidence="1" id="KW-0175">Coiled coil</keyword>
<evidence type="ECO:0000256" key="1">
    <source>
        <dbReference type="SAM" id="Coils"/>
    </source>
</evidence>
<keyword evidence="4" id="KW-1185">Reference proteome</keyword>
<name>A0AAU9LUW1_9ASTR</name>
<organism evidence="3 4">
    <name type="scientific">Lactuca virosa</name>
    <dbReference type="NCBI Taxonomy" id="75947"/>
    <lineage>
        <taxon>Eukaryota</taxon>
        <taxon>Viridiplantae</taxon>
        <taxon>Streptophyta</taxon>
        <taxon>Embryophyta</taxon>
        <taxon>Tracheophyta</taxon>
        <taxon>Spermatophyta</taxon>
        <taxon>Magnoliopsida</taxon>
        <taxon>eudicotyledons</taxon>
        <taxon>Gunneridae</taxon>
        <taxon>Pentapetalae</taxon>
        <taxon>asterids</taxon>
        <taxon>campanulids</taxon>
        <taxon>Asterales</taxon>
        <taxon>Asteraceae</taxon>
        <taxon>Cichorioideae</taxon>
        <taxon>Cichorieae</taxon>
        <taxon>Lactucinae</taxon>
        <taxon>Lactuca</taxon>
    </lineage>
</organism>
<feature type="compositionally biased region" description="Basic and acidic residues" evidence="2">
    <location>
        <begin position="66"/>
        <end position="80"/>
    </location>
</feature>
<feature type="compositionally biased region" description="Polar residues" evidence="2">
    <location>
        <begin position="88"/>
        <end position="97"/>
    </location>
</feature>
<feature type="region of interest" description="Disordered" evidence="2">
    <location>
        <begin position="23"/>
        <end position="98"/>
    </location>
</feature>
<protein>
    <submittedName>
        <fullName evidence="3">Uncharacterized protein</fullName>
    </submittedName>
</protein>
<reference evidence="3 4" key="1">
    <citation type="submission" date="2022-01" db="EMBL/GenBank/DDBJ databases">
        <authorList>
            <person name="Xiong W."/>
            <person name="Schranz E."/>
        </authorList>
    </citation>
    <scope>NUCLEOTIDE SEQUENCE [LARGE SCALE GENOMIC DNA]</scope>
</reference>
<proteinExistence type="predicted"/>
<accession>A0AAU9LUW1</accession>
<dbReference type="AlphaFoldDB" id="A0AAU9LUW1"/>
<evidence type="ECO:0000313" key="4">
    <source>
        <dbReference type="Proteomes" id="UP001157418"/>
    </source>
</evidence>
<evidence type="ECO:0000313" key="3">
    <source>
        <dbReference type="EMBL" id="CAH1417101.1"/>
    </source>
</evidence>
<dbReference type="Proteomes" id="UP001157418">
    <property type="component" value="Unassembled WGS sequence"/>
</dbReference>